<keyword evidence="1" id="KW-0472">Membrane</keyword>
<protein>
    <submittedName>
        <fullName evidence="2">Uncharacterized protein</fullName>
    </submittedName>
</protein>
<keyword evidence="1" id="KW-1133">Transmembrane helix</keyword>
<evidence type="ECO:0000313" key="3">
    <source>
        <dbReference type="Proteomes" id="UP000835052"/>
    </source>
</evidence>
<dbReference type="EMBL" id="CAJGYM010000013">
    <property type="protein sequence ID" value="CAD6190052.1"/>
    <property type="molecule type" value="Genomic_DNA"/>
</dbReference>
<sequence length="210" mass="24394">MMVLNTSDEISTSDDNFSRIDFPYMVGVFVKVFMITFTVSGYTLILWSVNREKSTMTTSAAKNKSHTTIVLQALPIAIYSILLIFIDLFMILMSIISTNDNFWWPLFIVFYFIFIFLSGYVVPASFIIGSPKKRKIFTSFRFRSRSESDNIWEIPSRKMTLPNPRGNFHLFNLYWAMEHLKSLMAVLEAVVDQERLALLATVVDEFRAFR</sequence>
<gene>
    <name evidence="2" type="ORF">CAUJ_LOCUS5971</name>
</gene>
<name>A0A8S1H3V9_9PELO</name>
<accession>A0A8S1H3V9</accession>
<dbReference type="AlphaFoldDB" id="A0A8S1H3V9"/>
<dbReference type="Proteomes" id="UP000835052">
    <property type="component" value="Unassembled WGS sequence"/>
</dbReference>
<feature type="transmembrane region" description="Helical" evidence="1">
    <location>
        <begin position="24"/>
        <end position="49"/>
    </location>
</feature>
<feature type="transmembrane region" description="Helical" evidence="1">
    <location>
        <begin position="69"/>
        <end position="96"/>
    </location>
</feature>
<evidence type="ECO:0000313" key="2">
    <source>
        <dbReference type="EMBL" id="CAD6190052.1"/>
    </source>
</evidence>
<organism evidence="2 3">
    <name type="scientific">Caenorhabditis auriculariae</name>
    <dbReference type="NCBI Taxonomy" id="2777116"/>
    <lineage>
        <taxon>Eukaryota</taxon>
        <taxon>Metazoa</taxon>
        <taxon>Ecdysozoa</taxon>
        <taxon>Nematoda</taxon>
        <taxon>Chromadorea</taxon>
        <taxon>Rhabditida</taxon>
        <taxon>Rhabditina</taxon>
        <taxon>Rhabditomorpha</taxon>
        <taxon>Rhabditoidea</taxon>
        <taxon>Rhabditidae</taxon>
        <taxon>Peloderinae</taxon>
        <taxon>Caenorhabditis</taxon>
    </lineage>
</organism>
<reference evidence="2" key="1">
    <citation type="submission" date="2020-10" db="EMBL/GenBank/DDBJ databases">
        <authorList>
            <person name="Kikuchi T."/>
        </authorList>
    </citation>
    <scope>NUCLEOTIDE SEQUENCE</scope>
    <source>
        <strain evidence="2">NKZ352</strain>
    </source>
</reference>
<feature type="transmembrane region" description="Helical" evidence="1">
    <location>
        <begin position="102"/>
        <end position="128"/>
    </location>
</feature>
<proteinExistence type="predicted"/>
<keyword evidence="1" id="KW-0812">Transmembrane</keyword>
<comment type="caution">
    <text evidence="2">The sequence shown here is derived from an EMBL/GenBank/DDBJ whole genome shotgun (WGS) entry which is preliminary data.</text>
</comment>
<keyword evidence="3" id="KW-1185">Reference proteome</keyword>
<evidence type="ECO:0000256" key="1">
    <source>
        <dbReference type="SAM" id="Phobius"/>
    </source>
</evidence>